<dbReference type="Gene3D" id="1.10.8.100">
    <property type="entry name" value="Ribosomal RNA adenine dimethylase-like, domain 2"/>
    <property type="match status" value="1"/>
</dbReference>
<dbReference type="Gene3D" id="3.40.50.150">
    <property type="entry name" value="Vaccinia Virus protein VP39"/>
    <property type="match status" value="1"/>
</dbReference>
<comment type="similarity">
    <text evidence="7">Belongs to the class I-like SAM-binding methyltransferase superfamily. rRNA adenine N(6)-methyltransferase family. RsmA subfamily.</text>
</comment>
<protein>
    <recommendedName>
        <fullName evidence="7">Ribosomal RNA small subunit methyltransferase A</fullName>
        <ecNumber evidence="7">2.1.1.182</ecNumber>
    </recommendedName>
    <alternativeName>
        <fullName evidence="7">16S rRNA (adenine(1518)-N(6)/adenine(1519)-N(6))-dimethyltransferase</fullName>
    </alternativeName>
    <alternativeName>
        <fullName evidence="7">16S rRNA dimethyladenosine transferase</fullName>
    </alternativeName>
    <alternativeName>
        <fullName evidence="7">16S rRNA dimethylase</fullName>
    </alternativeName>
    <alternativeName>
        <fullName evidence="7">S-adenosylmethionine-6-N', N'-adenosyl(rRNA) dimethyltransferase</fullName>
    </alternativeName>
</protein>
<comment type="catalytic activity">
    <reaction evidence="7">
        <text>adenosine(1518)/adenosine(1519) in 16S rRNA + 4 S-adenosyl-L-methionine = N(6)-dimethyladenosine(1518)/N(6)-dimethyladenosine(1519) in 16S rRNA + 4 S-adenosyl-L-homocysteine + 4 H(+)</text>
        <dbReference type="Rhea" id="RHEA:19609"/>
        <dbReference type="Rhea" id="RHEA-COMP:10232"/>
        <dbReference type="Rhea" id="RHEA-COMP:10233"/>
        <dbReference type="ChEBI" id="CHEBI:15378"/>
        <dbReference type="ChEBI" id="CHEBI:57856"/>
        <dbReference type="ChEBI" id="CHEBI:59789"/>
        <dbReference type="ChEBI" id="CHEBI:74411"/>
        <dbReference type="ChEBI" id="CHEBI:74493"/>
        <dbReference type="EC" id="2.1.1.182"/>
    </reaction>
</comment>
<feature type="binding site" evidence="7 8">
    <location>
        <position position="141"/>
    </location>
    <ligand>
        <name>S-adenosyl-L-methionine</name>
        <dbReference type="ChEBI" id="CHEBI:59789"/>
    </ligand>
</feature>
<keyword evidence="5 7" id="KW-0949">S-adenosyl-L-methionine</keyword>
<keyword evidence="6 7" id="KW-0694">RNA-binding</keyword>
<dbReference type="CDD" id="cd02440">
    <property type="entry name" value="AdoMet_MTases"/>
    <property type="match status" value="1"/>
</dbReference>
<dbReference type="SUPFAM" id="SSF53335">
    <property type="entry name" value="S-adenosyl-L-methionine-dependent methyltransferases"/>
    <property type="match status" value="1"/>
</dbReference>
<sequence>MMPQEEIDFIPHTPSVLKQIFIRRGITPNKRFGQNFLIDQNILLSIPDIAGLTENDIVLEIGTGTGGLTRLLAARSRQVFTIEIDRKLFELSSDILKLYNNVIPINADILETKHELNPRITSLILNWLREHKQAAIKVVSNLPYNISTPVVINLLESDLPIDVMALMLQQEITERMTALPSTREYGILSVIIQLFSDVEIVKTLPPEVFWPRPEVHSAIVKISIRKEKYIGRITDYPFFKKVINAIFTSRRKTLVNSLGSFSVPGITREHLKQILKEMQLDERIRGEVLNLDQLISLSESIGKLKKHLS</sequence>
<feature type="domain" description="Ribosomal RNA adenine methylase transferase N-terminal" evidence="9">
    <location>
        <begin position="42"/>
        <end position="226"/>
    </location>
</feature>
<dbReference type="EMBL" id="LAQJ01000213">
    <property type="protein sequence ID" value="KKO19165.1"/>
    <property type="molecule type" value="Genomic_DNA"/>
</dbReference>
<evidence type="ECO:0000313" key="10">
    <source>
        <dbReference type="EMBL" id="KKO19165.1"/>
    </source>
</evidence>
<organism evidence="10 11">
    <name type="scientific">Candidatus Brocadia fulgida</name>
    <dbReference type="NCBI Taxonomy" id="380242"/>
    <lineage>
        <taxon>Bacteria</taxon>
        <taxon>Pseudomonadati</taxon>
        <taxon>Planctomycetota</taxon>
        <taxon>Candidatus Brocadiia</taxon>
        <taxon>Candidatus Brocadiales</taxon>
        <taxon>Candidatus Brocadiaceae</taxon>
        <taxon>Candidatus Brocadia</taxon>
    </lineage>
</organism>
<dbReference type="AlphaFoldDB" id="A0A0M2UU90"/>
<proteinExistence type="inferred from homology"/>
<evidence type="ECO:0000256" key="1">
    <source>
        <dbReference type="ARBA" id="ARBA00022490"/>
    </source>
</evidence>
<dbReference type="EC" id="2.1.1.182" evidence="7"/>
<feature type="binding site" evidence="7 8">
    <location>
        <position position="37"/>
    </location>
    <ligand>
        <name>S-adenosyl-L-methionine</name>
        <dbReference type="ChEBI" id="CHEBI:59789"/>
    </ligand>
</feature>
<dbReference type="PANTHER" id="PTHR11727">
    <property type="entry name" value="DIMETHYLADENOSINE TRANSFERASE"/>
    <property type="match status" value="1"/>
</dbReference>
<evidence type="ECO:0000259" key="9">
    <source>
        <dbReference type="SMART" id="SM00650"/>
    </source>
</evidence>
<accession>A0A0M2UU90</accession>
<keyword evidence="11" id="KW-1185">Reference proteome</keyword>
<evidence type="ECO:0000256" key="8">
    <source>
        <dbReference type="PROSITE-ProRule" id="PRU01026"/>
    </source>
</evidence>
<dbReference type="GO" id="GO:0052908">
    <property type="term" value="F:16S rRNA (adenine(1518)-N(6)/adenine(1519)-N(6))-dimethyltransferase activity"/>
    <property type="evidence" value="ECO:0007669"/>
    <property type="project" value="UniProtKB-EC"/>
</dbReference>
<comment type="subcellular location">
    <subcellularLocation>
        <location evidence="7">Cytoplasm</location>
    </subcellularLocation>
</comment>
<feature type="binding site" evidence="7 8">
    <location>
        <position position="62"/>
    </location>
    <ligand>
        <name>S-adenosyl-L-methionine</name>
        <dbReference type="ChEBI" id="CHEBI:59789"/>
    </ligand>
</feature>
<evidence type="ECO:0000256" key="2">
    <source>
        <dbReference type="ARBA" id="ARBA00022552"/>
    </source>
</evidence>
<gene>
    <name evidence="7" type="primary">rsmA</name>
    <name evidence="7" type="synonym">ksgA</name>
    <name evidence="10" type="ORF">BROFUL_02148</name>
</gene>
<dbReference type="InterPro" id="IPR023165">
    <property type="entry name" value="rRNA_Ade_diMease-like_C"/>
</dbReference>
<dbReference type="SMART" id="SM00650">
    <property type="entry name" value="rADc"/>
    <property type="match status" value="1"/>
</dbReference>
<comment type="function">
    <text evidence="7">Specifically dimethylates two adjacent adenosines (A1518 and A1519) in the loop of a conserved hairpin near the 3'-end of 16S rRNA in the 30S particle. May play a critical role in biogenesis of 30S subunits.</text>
</comment>
<dbReference type="HAMAP" id="MF_00607">
    <property type="entry name" value="16SrRNA_methyltr_A"/>
    <property type="match status" value="1"/>
</dbReference>
<evidence type="ECO:0000256" key="4">
    <source>
        <dbReference type="ARBA" id="ARBA00022679"/>
    </source>
</evidence>
<evidence type="ECO:0000256" key="7">
    <source>
        <dbReference type="HAMAP-Rule" id="MF_00607"/>
    </source>
</evidence>
<keyword evidence="2 7" id="KW-0698">rRNA processing</keyword>
<dbReference type="NCBIfam" id="TIGR00755">
    <property type="entry name" value="ksgA"/>
    <property type="match status" value="1"/>
</dbReference>
<dbReference type="Proteomes" id="UP000034954">
    <property type="component" value="Unassembled WGS sequence"/>
</dbReference>
<dbReference type="InterPro" id="IPR011530">
    <property type="entry name" value="rRNA_adenine_dimethylase"/>
</dbReference>
<evidence type="ECO:0000256" key="5">
    <source>
        <dbReference type="ARBA" id="ARBA00022691"/>
    </source>
</evidence>
<dbReference type="PATRIC" id="fig|380242.3.peg.2679"/>
<dbReference type="PROSITE" id="PS01131">
    <property type="entry name" value="RRNA_A_DIMETH"/>
    <property type="match status" value="1"/>
</dbReference>
<dbReference type="GO" id="GO:0003723">
    <property type="term" value="F:RNA binding"/>
    <property type="evidence" value="ECO:0007669"/>
    <property type="project" value="UniProtKB-UniRule"/>
</dbReference>
<keyword evidence="1 7" id="KW-0963">Cytoplasm</keyword>
<dbReference type="Pfam" id="PF00398">
    <property type="entry name" value="RrnaAD"/>
    <property type="match status" value="1"/>
</dbReference>
<keyword evidence="4 7" id="KW-0808">Transferase</keyword>
<dbReference type="InterPro" id="IPR001737">
    <property type="entry name" value="KsgA/Erm"/>
</dbReference>
<dbReference type="PROSITE" id="PS51689">
    <property type="entry name" value="SAM_RNA_A_N6_MT"/>
    <property type="match status" value="1"/>
</dbReference>
<feature type="binding site" evidence="7 8">
    <location>
        <position position="108"/>
    </location>
    <ligand>
        <name>S-adenosyl-L-methionine</name>
        <dbReference type="ChEBI" id="CHEBI:59789"/>
    </ligand>
</feature>
<evidence type="ECO:0000256" key="6">
    <source>
        <dbReference type="ARBA" id="ARBA00022884"/>
    </source>
</evidence>
<name>A0A0M2UU90_9BACT</name>
<evidence type="ECO:0000256" key="3">
    <source>
        <dbReference type="ARBA" id="ARBA00022603"/>
    </source>
</evidence>
<dbReference type="InterPro" id="IPR029063">
    <property type="entry name" value="SAM-dependent_MTases_sf"/>
</dbReference>
<keyword evidence="3 7" id="KW-0489">Methyltransferase</keyword>
<feature type="binding site" evidence="7 8">
    <location>
        <position position="83"/>
    </location>
    <ligand>
        <name>S-adenosyl-L-methionine</name>
        <dbReference type="ChEBI" id="CHEBI:59789"/>
    </ligand>
</feature>
<evidence type="ECO:0000313" key="11">
    <source>
        <dbReference type="Proteomes" id="UP000034954"/>
    </source>
</evidence>
<comment type="caution">
    <text evidence="10">The sequence shown here is derived from an EMBL/GenBank/DDBJ whole genome shotgun (WGS) entry which is preliminary data.</text>
</comment>
<dbReference type="GO" id="GO:0005829">
    <property type="term" value="C:cytosol"/>
    <property type="evidence" value="ECO:0007669"/>
    <property type="project" value="TreeGrafter"/>
</dbReference>
<dbReference type="InterPro" id="IPR020596">
    <property type="entry name" value="rRNA_Ade_Mease_Trfase_CS"/>
</dbReference>
<reference evidence="10 11" key="1">
    <citation type="journal article" date="2013" name="BMC Microbiol.">
        <title>Identification of the type II cytochrome c maturation pathway in anammox bacteria by comparative genomics.</title>
        <authorList>
            <person name="Ferousi C."/>
            <person name="Speth D.R."/>
            <person name="Reimann J."/>
            <person name="Op den Camp H.J."/>
            <person name="Allen J.W."/>
            <person name="Keltjens J.T."/>
            <person name="Jetten M.S."/>
        </authorList>
    </citation>
    <scope>NUCLEOTIDE SEQUENCE [LARGE SCALE GENOMIC DNA]</scope>
    <source>
        <strain evidence="10">RU1</strain>
    </source>
</reference>
<dbReference type="PANTHER" id="PTHR11727:SF7">
    <property type="entry name" value="DIMETHYLADENOSINE TRANSFERASE-RELATED"/>
    <property type="match status" value="1"/>
</dbReference>
<dbReference type="InterPro" id="IPR020598">
    <property type="entry name" value="rRNA_Ade_methylase_Trfase_N"/>
</dbReference>
<feature type="binding site" evidence="7 8">
    <location>
        <position position="35"/>
    </location>
    <ligand>
        <name>S-adenosyl-L-methionine</name>
        <dbReference type="ChEBI" id="CHEBI:59789"/>
    </ligand>
</feature>